<name>A0A7X0U622_9ACTN</name>
<protein>
    <submittedName>
        <fullName evidence="2">Lysylphosphatidylglycerol synthetase-like protein (DUF2156 family)</fullName>
    </submittedName>
</protein>
<gene>
    <name evidence="2" type="ORF">HD593_010949</name>
</gene>
<keyword evidence="1" id="KW-0472">Membrane</keyword>
<evidence type="ECO:0000313" key="3">
    <source>
        <dbReference type="Proteomes" id="UP000565579"/>
    </source>
</evidence>
<accession>A0A7X0U622</accession>
<dbReference type="AlphaFoldDB" id="A0A7X0U622"/>
<dbReference type="RefSeq" id="WP_185110636.1">
    <property type="nucleotide sequence ID" value="NZ_BAAAXY010000150.1"/>
</dbReference>
<dbReference type="EMBL" id="JACHMI010000001">
    <property type="protein sequence ID" value="MBB6556154.1"/>
    <property type="molecule type" value="Genomic_DNA"/>
</dbReference>
<keyword evidence="1" id="KW-1133">Transmembrane helix</keyword>
<dbReference type="Proteomes" id="UP000565579">
    <property type="component" value="Unassembled WGS sequence"/>
</dbReference>
<organism evidence="2 3">
    <name type="scientific">Nonomuraea rubra</name>
    <dbReference type="NCBI Taxonomy" id="46180"/>
    <lineage>
        <taxon>Bacteria</taxon>
        <taxon>Bacillati</taxon>
        <taxon>Actinomycetota</taxon>
        <taxon>Actinomycetes</taxon>
        <taxon>Streptosporangiales</taxon>
        <taxon>Streptosporangiaceae</taxon>
        <taxon>Nonomuraea</taxon>
    </lineage>
</organism>
<evidence type="ECO:0000256" key="1">
    <source>
        <dbReference type="SAM" id="Phobius"/>
    </source>
</evidence>
<comment type="caution">
    <text evidence="2">The sequence shown here is derived from an EMBL/GenBank/DDBJ whole genome shotgun (WGS) entry which is preliminary data.</text>
</comment>
<sequence>MSVPELLIVIAALCLVGAAIYAAVHKAWIATLVCTAGALVLFAGFLPDIT</sequence>
<reference evidence="2 3" key="1">
    <citation type="submission" date="2020-08" db="EMBL/GenBank/DDBJ databases">
        <title>Sequencing the genomes of 1000 actinobacteria strains.</title>
        <authorList>
            <person name="Klenk H.-P."/>
        </authorList>
    </citation>
    <scope>NUCLEOTIDE SEQUENCE [LARGE SCALE GENOMIC DNA]</scope>
    <source>
        <strain evidence="2 3">DSM 43768</strain>
    </source>
</reference>
<evidence type="ECO:0000313" key="2">
    <source>
        <dbReference type="EMBL" id="MBB6556154.1"/>
    </source>
</evidence>
<feature type="transmembrane region" description="Helical" evidence="1">
    <location>
        <begin position="28"/>
        <end position="46"/>
    </location>
</feature>
<keyword evidence="1" id="KW-0812">Transmembrane</keyword>
<proteinExistence type="predicted"/>
<keyword evidence="3" id="KW-1185">Reference proteome</keyword>